<evidence type="ECO:0000256" key="14">
    <source>
        <dbReference type="ARBA" id="ARBA00041592"/>
    </source>
</evidence>
<dbReference type="Pfam" id="PF00293">
    <property type="entry name" value="NUDIX"/>
    <property type="match status" value="1"/>
</dbReference>
<comment type="catalytic activity">
    <reaction evidence="10">
        <text>8-oxo-dGTP + H2O = 8-oxo-dGMP + diphosphate + H(+)</text>
        <dbReference type="Rhea" id="RHEA:31575"/>
        <dbReference type="ChEBI" id="CHEBI:15377"/>
        <dbReference type="ChEBI" id="CHEBI:15378"/>
        <dbReference type="ChEBI" id="CHEBI:33019"/>
        <dbReference type="ChEBI" id="CHEBI:63224"/>
        <dbReference type="ChEBI" id="CHEBI:77896"/>
        <dbReference type="EC" id="3.6.1.55"/>
    </reaction>
</comment>
<accession>A0A348HB83</accession>
<dbReference type="STRING" id="1123510.GCA_000620025_00173"/>
<evidence type="ECO:0000256" key="16">
    <source>
        <dbReference type="ARBA" id="ARBA00042798"/>
    </source>
</evidence>
<dbReference type="EMBL" id="AP018933">
    <property type="protein sequence ID" value="BBG28885.1"/>
    <property type="molecule type" value="Genomic_DNA"/>
</dbReference>
<dbReference type="InterPro" id="IPR000086">
    <property type="entry name" value="NUDIX_hydrolase_dom"/>
</dbReference>
<organism evidence="18 19">
    <name type="scientific">Zymobacter palmae</name>
    <dbReference type="NCBI Taxonomy" id="33074"/>
    <lineage>
        <taxon>Bacteria</taxon>
        <taxon>Pseudomonadati</taxon>
        <taxon>Pseudomonadota</taxon>
        <taxon>Gammaproteobacteria</taxon>
        <taxon>Oceanospirillales</taxon>
        <taxon>Halomonadaceae</taxon>
        <taxon>Zymobacter group</taxon>
        <taxon>Zymobacter</taxon>
    </lineage>
</organism>
<keyword evidence="7 18" id="KW-0378">Hydrolase</keyword>
<evidence type="ECO:0000313" key="18">
    <source>
        <dbReference type="EMBL" id="BBG28885.1"/>
    </source>
</evidence>
<evidence type="ECO:0000256" key="4">
    <source>
        <dbReference type="ARBA" id="ARBA00022705"/>
    </source>
</evidence>
<dbReference type="AlphaFoldDB" id="A0A348HB83"/>
<evidence type="ECO:0000256" key="8">
    <source>
        <dbReference type="ARBA" id="ARBA00022842"/>
    </source>
</evidence>
<dbReference type="RefSeq" id="WP_027704420.1">
    <property type="nucleotide sequence ID" value="NZ_AP018933.1"/>
</dbReference>
<dbReference type="InterPro" id="IPR047127">
    <property type="entry name" value="MutT-like"/>
</dbReference>
<dbReference type="Gene3D" id="3.90.79.10">
    <property type="entry name" value="Nucleoside Triphosphate Pyrophosphohydrolase"/>
    <property type="match status" value="1"/>
</dbReference>
<reference evidence="18 19" key="1">
    <citation type="submission" date="2018-09" db="EMBL/GenBank/DDBJ databases">
        <title>Zymobacter palmae IAM14233 (=T109) whole genome analysis.</title>
        <authorList>
            <person name="Yanase H."/>
        </authorList>
    </citation>
    <scope>NUCLEOTIDE SEQUENCE [LARGE SCALE GENOMIC DNA]</scope>
    <source>
        <strain evidence="18 19">IAM14233</strain>
    </source>
</reference>
<evidence type="ECO:0000256" key="9">
    <source>
        <dbReference type="ARBA" id="ARBA00023204"/>
    </source>
</evidence>
<dbReference type="OrthoDB" id="9801098at2"/>
<comment type="similarity">
    <text evidence="2">Belongs to the Nudix hydrolase family.</text>
</comment>
<protein>
    <recommendedName>
        <fullName evidence="13">8-oxo-dGTP diphosphatase</fullName>
        <ecNumber evidence="12">3.6.1.55</ecNumber>
    </recommendedName>
    <alternativeName>
        <fullName evidence="16">7,8-dihydro-8-oxoguanine-triphosphatase</fullName>
    </alternativeName>
    <alternativeName>
        <fullName evidence="15">Mutator protein MutT</fullName>
    </alternativeName>
    <alternativeName>
        <fullName evidence="14">dGTP pyrophosphohydrolase</fullName>
    </alternativeName>
</protein>
<dbReference type="KEGG" id="zpl:ZBT109_0085"/>
<sequence>MAPSIIRVVAACLLDDQNQLLLVRKRNTQLFMMPGGKPEVGEDNLMALTRELKEELDWECDPQTLKPLGQFSAPAANEADMTVVADVFWGRIDQTVFPQAEIEQLERVPLGNIDRLPLAPLQQVLMPALLAAYASEQ</sequence>
<dbReference type="GO" id="GO:0006260">
    <property type="term" value="P:DNA replication"/>
    <property type="evidence" value="ECO:0007669"/>
    <property type="project" value="UniProtKB-KW"/>
</dbReference>
<keyword evidence="8" id="KW-0460">Magnesium</keyword>
<evidence type="ECO:0000256" key="3">
    <source>
        <dbReference type="ARBA" id="ARBA00022457"/>
    </source>
</evidence>
<keyword evidence="6" id="KW-0227">DNA damage</keyword>
<dbReference type="GO" id="GO:0046872">
    <property type="term" value="F:metal ion binding"/>
    <property type="evidence" value="ECO:0007669"/>
    <property type="project" value="UniProtKB-KW"/>
</dbReference>
<evidence type="ECO:0000256" key="13">
    <source>
        <dbReference type="ARBA" id="ARBA00040794"/>
    </source>
</evidence>
<dbReference type="GO" id="GO:0008413">
    <property type="term" value="F:8-oxo-7,8-dihydroguanosine triphosphate pyrophosphatase activity"/>
    <property type="evidence" value="ECO:0007669"/>
    <property type="project" value="TreeGrafter"/>
</dbReference>
<dbReference type="GO" id="GO:0044716">
    <property type="term" value="F:8-oxo-GDP phosphatase activity"/>
    <property type="evidence" value="ECO:0007669"/>
    <property type="project" value="TreeGrafter"/>
</dbReference>
<proteinExistence type="inferred from homology"/>
<evidence type="ECO:0000256" key="2">
    <source>
        <dbReference type="ARBA" id="ARBA00005582"/>
    </source>
</evidence>
<dbReference type="EC" id="3.6.1.55" evidence="12"/>
<evidence type="ECO:0000313" key="19">
    <source>
        <dbReference type="Proteomes" id="UP000267342"/>
    </source>
</evidence>
<evidence type="ECO:0000256" key="12">
    <source>
        <dbReference type="ARBA" id="ARBA00038905"/>
    </source>
</evidence>
<dbReference type="PROSITE" id="PS51462">
    <property type="entry name" value="NUDIX"/>
    <property type="match status" value="1"/>
</dbReference>
<dbReference type="PANTHER" id="PTHR47707:SF1">
    <property type="entry name" value="NUDIX HYDROLASE FAMILY PROTEIN"/>
    <property type="match status" value="1"/>
</dbReference>
<dbReference type="InterPro" id="IPR015797">
    <property type="entry name" value="NUDIX_hydrolase-like_dom_sf"/>
</dbReference>
<feature type="domain" description="Nudix hydrolase" evidence="17">
    <location>
        <begin position="4"/>
        <end position="130"/>
    </location>
</feature>
<evidence type="ECO:0000256" key="1">
    <source>
        <dbReference type="ARBA" id="ARBA00001946"/>
    </source>
</evidence>
<keyword evidence="5" id="KW-0479">Metal-binding</keyword>
<evidence type="ECO:0000256" key="15">
    <source>
        <dbReference type="ARBA" id="ARBA00041979"/>
    </source>
</evidence>
<comment type="catalytic activity">
    <reaction evidence="11">
        <text>8-oxo-GTP + H2O = 8-oxo-GMP + diphosphate + H(+)</text>
        <dbReference type="Rhea" id="RHEA:67616"/>
        <dbReference type="ChEBI" id="CHEBI:15377"/>
        <dbReference type="ChEBI" id="CHEBI:15378"/>
        <dbReference type="ChEBI" id="CHEBI:33019"/>
        <dbReference type="ChEBI" id="CHEBI:143553"/>
        <dbReference type="ChEBI" id="CHEBI:145694"/>
    </reaction>
</comment>
<dbReference type="GO" id="GO:0006281">
    <property type="term" value="P:DNA repair"/>
    <property type="evidence" value="ECO:0007669"/>
    <property type="project" value="UniProtKB-KW"/>
</dbReference>
<evidence type="ECO:0000256" key="5">
    <source>
        <dbReference type="ARBA" id="ARBA00022723"/>
    </source>
</evidence>
<keyword evidence="4" id="KW-0235">DNA replication</keyword>
<keyword evidence="3" id="KW-0515">Mutator protein</keyword>
<keyword evidence="19" id="KW-1185">Reference proteome</keyword>
<keyword evidence="9" id="KW-0234">DNA repair</keyword>
<evidence type="ECO:0000256" key="7">
    <source>
        <dbReference type="ARBA" id="ARBA00022801"/>
    </source>
</evidence>
<name>A0A348HB83_9GAMM</name>
<dbReference type="PANTHER" id="PTHR47707">
    <property type="entry name" value="8-OXO-DGTP DIPHOSPHATASE"/>
    <property type="match status" value="1"/>
</dbReference>
<evidence type="ECO:0000259" key="17">
    <source>
        <dbReference type="PROSITE" id="PS51462"/>
    </source>
</evidence>
<dbReference type="CDD" id="cd04690">
    <property type="entry name" value="NUDIX_Hydrolase"/>
    <property type="match status" value="1"/>
</dbReference>
<comment type="cofactor">
    <cofactor evidence="1">
        <name>Mg(2+)</name>
        <dbReference type="ChEBI" id="CHEBI:18420"/>
    </cofactor>
</comment>
<dbReference type="GO" id="GO:0035539">
    <property type="term" value="F:8-oxo-7,8-dihydrodeoxyguanosine triphosphate pyrophosphatase activity"/>
    <property type="evidence" value="ECO:0007669"/>
    <property type="project" value="UniProtKB-EC"/>
</dbReference>
<evidence type="ECO:0000256" key="10">
    <source>
        <dbReference type="ARBA" id="ARBA00035861"/>
    </source>
</evidence>
<evidence type="ECO:0000256" key="6">
    <source>
        <dbReference type="ARBA" id="ARBA00022763"/>
    </source>
</evidence>
<evidence type="ECO:0000256" key="11">
    <source>
        <dbReference type="ARBA" id="ARBA00036904"/>
    </source>
</evidence>
<dbReference type="Proteomes" id="UP000267342">
    <property type="component" value="Chromosome"/>
</dbReference>
<dbReference type="SUPFAM" id="SSF55811">
    <property type="entry name" value="Nudix"/>
    <property type="match status" value="1"/>
</dbReference>
<dbReference type="GO" id="GO:0044715">
    <property type="term" value="F:8-oxo-dGDP phosphatase activity"/>
    <property type="evidence" value="ECO:0007669"/>
    <property type="project" value="TreeGrafter"/>
</dbReference>
<gene>
    <name evidence="18" type="ORF">ZBT109_0085</name>
</gene>